<dbReference type="InterPro" id="IPR018060">
    <property type="entry name" value="HTH_AraC"/>
</dbReference>
<dbReference type="Proteomes" id="UP000245845">
    <property type="component" value="Unassembled WGS sequence"/>
</dbReference>
<proteinExistence type="predicted"/>
<organism evidence="13 14">
    <name type="scientific">Faecalicatena orotica</name>
    <dbReference type="NCBI Taxonomy" id="1544"/>
    <lineage>
        <taxon>Bacteria</taxon>
        <taxon>Bacillati</taxon>
        <taxon>Bacillota</taxon>
        <taxon>Clostridia</taxon>
        <taxon>Lachnospirales</taxon>
        <taxon>Lachnospiraceae</taxon>
        <taxon>Faecalicatena</taxon>
    </lineage>
</organism>
<evidence type="ECO:0000256" key="6">
    <source>
        <dbReference type="ARBA" id="ARBA00023015"/>
    </source>
</evidence>
<dbReference type="Gene3D" id="1.10.10.60">
    <property type="entry name" value="Homeodomain-like"/>
    <property type="match status" value="2"/>
</dbReference>
<dbReference type="EMBL" id="QGDL01000012">
    <property type="protein sequence ID" value="PWJ23816.1"/>
    <property type="molecule type" value="Genomic_DNA"/>
</dbReference>
<evidence type="ECO:0000256" key="4">
    <source>
        <dbReference type="ARBA" id="ARBA00022553"/>
    </source>
</evidence>
<evidence type="ECO:0000313" key="14">
    <source>
        <dbReference type="Proteomes" id="UP000245845"/>
    </source>
</evidence>
<comment type="caution">
    <text evidence="13">The sequence shown here is derived from an EMBL/GenBank/DDBJ whole genome shotgun (WGS) entry which is preliminary data.</text>
</comment>
<feature type="domain" description="HTH araC/xylS-type" evidence="11">
    <location>
        <begin position="436"/>
        <end position="535"/>
    </location>
</feature>
<dbReference type="GO" id="GO:0003700">
    <property type="term" value="F:DNA-binding transcription factor activity"/>
    <property type="evidence" value="ECO:0007669"/>
    <property type="project" value="InterPro"/>
</dbReference>
<dbReference type="GO" id="GO:0000160">
    <property type="term" value="P:phosphorelay signal transduction system"/>
    <property type="evidence" value="ECO:0007669"/>
    <property type="project" value="UniProtKB-KW"/>
</dbReference>
<dbReference type="GO" id="GO:0005737">
    <property type="term" value="C:cytoplasm"/>
    <property type="evidence" value="ECO:0007669"/>
    <property type="project" value="UniProtKB-SubCell"/>
</dbReference>
<gene>
    <name evidence="13" type="ORF">A8806_11261</name>
</gene>
<dbReference type="GO" id="GO:0043565">
    <property type="term" value="F:sequence-specific DNA binding"/>
    <property type="evidence" value="ECO:0007669"/>
    <property type="project" value="InterPro"/>
</dbReference>
<comment type="function">
    <text evidence="9">May play the central regulatory role in sporulation. It may be an element of the effector pathway responsible for the activation of sporulation genes in response to nutritional stress. Spo0A may act in concert with spo0H (a sigma factor) to control the expression of some genes that are critical to the sporulation process.</text>
</comment>
<dbReference type="Gene3D" id="3.40.50.2300">
    <property type="match status" value="1"/>
</dbReference>
<dbReference type="PANTHER" id="PTHR42713:SF3">
    <property type="entry name" value="TRANSCRIPTIONAL REGULATORY PROTEIN HPTR"/>
    <property type="match status" value="1"/>
</dbReference>
<dbReference type="PROSITE" id="PS01124">
    <property type="entry name" value="HTH_ARAC_FAMILY_2"/>
    <property type="match status" value="1"/>
</dbReference>
<evidence type="ECO:0000259" key="11">
    <source>
        <dbReference type="PROSITE" id="PS01124"/>
    </source>
</evidence>
<name>A0A2Y9BIP7_9FIRM</name>
<comment type="subcellular location">
    <subcellularLocation>
        <location evidence="1">Cytoplasm</location>
    </subcellularLocation>
</comment>
<dbReference type="PANTHER" id="PTHR42713">
    <property type="entry name" value="HISTIDINE KINASE-RELATED"/>
    <property type="match status" value="1"/>
</dbReference>
<dbReference type="SUPFAM" id="SSF46689">
    <property type="entry name" value="Homeodomain-like"/>
    <property type="match status" value="2"/>
</dbReference>
<dbReference type="InterPro" id="IPR011006">
    <property type="entry name" value="CheY-like_superfamily"/>
</dbReference>
<dbReference type="PROSITE" id="PS50110">
    <property type="entry name" value="RESPONSE_REGULATORY"/>
    <property type="match status" value="1"/>
</dbReference>
<keyword evidence="4 10" id="KW-0597">Phosphoprotein</keyword>
<evidence type="ECO:0000256" key="9">
    <source>
        <dbReference type="ARBA" id="ARBA00024867"/>
    </source>
</evidence>
<feature type="modified residue" description="4-aspartylphosphate" evidence="10">
    <location>
        <position position="55"/>
    </location>
</feature>
<dbReference type="SUPFAM" id="SSF52172">
    <property type="entry name" value="CheY-like"/>
    <property type="match status" value="1"/>
</dbReference>
<evidence type="ECO:0000256" key="1">
    <source>
        <dbReference type="ARBA" id="ARBA00004496"/>
    </source>
</evidence>
<dbReference type="InterPro" id="IPR001789">
    <property type="entry name" value="Sig_transdc_resp-reg_receiver"/>
</dbReference>
<dbReference type="Pfam" id="PF00072">
    <property type="entry name" value="Response_reg"/>
    <property type="match status" value="1"/>
</dbReference>
<dbReference type="InterPro" id="IPR009057">
    <property type="entry name" value="Homeodomain-like_sf"/>
</dbReference>
<protein>
    <recommendedName>
        <fullName evidence="2">Stage 0 sporulation protein A homolog</fullName>
    </recommendedName>
</protein>
<reference evidence="13 14" key="1">
    <citation type="submission" date="2018-05" db="EMBL/GenBank/DDBJ databases">
        <title>The Hungate 1000. A catalogue of reference genomes from the rumen microbiome.</title>
        <authorList>
            <person name="Kelly W."/>
        </authorList>
    </citation>
    <scope>NUCLEOTIDE SEQUENCE [LARGE SCALE GENOMIC DNA]</scope>
    <source>
        <strain evidence="13 14">NLAE-zl-C242</strain>
    </source>
</reference>
<keyword evidence="14" id="KW-1185">Reference proteome</keyword>
<evidence type="ECO:0000256" key="2">
    <source>
        <dbReference type="ARBA" id="ARBA00018672"/>
    </source>
</evidence>
<feature type="domain" description="Response regulatory" evidence="12">
    <location>
        <begin position="3"/>
        <end position="120"/>
    </location>
</feature>
<evidence type="ECO:0000256" key="7">
    <source>
        <dbReference type="ARBA" id="ARBA00023125"/>
    </source>
</evidence>
<dbReference type="AlphaFoldDB" id="A0A2Y9BIP7"/>
<keyword evidence="7" id="KW-0238">DNA-binding</keyword>
<dbReference type="Pfam" id="PF12833">
    <property type="entry name" value="HTH_18"/>
    <property type="match status" value="1"/>
</dbReference>
<evidence type="ECO:0000259" key="12">
    <source>
        <dbReference type="PROSITE" id="PS50110"/>
    </source>
</evidence>
<keyword evidence="6" id="KW-0805">Transcription regulation</keyword>
<dbReference type="CDD" id="cd17536">
    <property type="entry name" value="REC_YesN-like"/>
    <property type="match status" value="1"/>
</dbReference>
<keyword evidence="8" id="KW-0804">Transcription</keyword>
<dbReference type="InterPro" id="IPR051552">
    <property type="entry name" value="HptR"/>
</dbReference>
<evidence type="ECO:0000256" key="5">
    <source>
        <dbReference type="ARBA" id="ARBA00023012"/>
    </source>
</evidence>
<keyword evidence="3" id="KW-0963">Cytoplasm</keyword>
<evidence type="ECO:0000256" key="10">
    <source>
        <dbReference type="PROSITE-ProRule" id="PRU00169"/>
    </source>
</evidence>
<evidence type="ECO:0000313" key="13">
    <source>
        <dbReference type="EMBL" id="PWJ23816.1"/>
    </source>
</evidence>
<evidence type="ECO:0000256" key="8">
    <source>
        <dbReference type="ARBA" id="ARBA00023163"/>
    </source>
</evidence>
<dbReference type="SMART" id="SM00342">
    <property type="entry name" value="HTH_ARAC"/>
    <property type="match status" value="1"/>
</dbReference>
<dbReference type="RefSeq" id="WP_109732652.1">
    <property type="nucleotide sequence ID" value="NZ_BAAACK010000025.1"/>
</dbReference>
<evidence type="ECO:0000256" key="3">
    <source>
        <dbReference type="ARBA" id="ARBA00022490"/>
    </source>
</evidence>
<accession>A0A2Y9BIP7</accession>
<dbReference type="SMART" id="SM00448">
    <property type="entry name" value="REC"/>
    <property type="match status" value="1"/>
</dbReference>
<sequence length="541" mass="61929">MIKVFLVEDEIVIRNGIKNSIDWHREGYEFAGEASDGELAYPMILKEKPDILITDIRMPFMDGLELSKMVREALPDIKILILSGYNEFDYAKEAIHIGVADYLLKPISSAKLLGALGHIARQVEQEREEQQMKEQFNKDNQEFIENEKMRLFDGLIAGNLSVSQAVNEAKALGMDLSAQVYNVLLFKVSVKINDYDTPEQAMEAFRDIESAPDTVPGTFYFRRGVEGWAFLVTAGTVEEEQEKMNRLKGYFSEVMEKYPGVEYYGGIGQSVQRIRELGNSYDQAGIVFSTRFVNESRQILTANDIRLIHEKGTINVQSLDLMERNRTLMEKFLSKGTAEEIESFLTAYFDEMPKENMQSSLMRQYITMDMYIVASSFCDRLGIPKEEREEEAKELETALQTMTGEESVNKYVRQLLKNTIDRRDTVSGSRYSDVIEKAKEYIASNYMSEDVSLNTAAAAVNMSPSYFSSVFGREAGRTFVEYLTMVRMDKAKELLMCSPLKTSEIGYEVGYKDPHYFSYIFKKTQNCTPKDYRQRGKKGQE</sequence>
<keyword evidence="5" id="KW-0902">Two-component regulatory system</keyword>
<dbReference type="OrthoDB" id="9794370at2"/>